<dbReference type="GO" id="GO:0003700">
    <property type="term" value="F:DNA-binding transcription factor activity"/>
    <property type="evidence" value="ECO:0007669"/>
    <property type="project" value="TreeGrafter"/>
</dbReference>
<evidence type="ECO:0000313" key="7">
    <source>
        <dbReference type="Proteomes" id="UP000580654"/>
    </source>
</evidence>
<organism evidence="6 7">
    <name type="scientific">Muricoccus pecuniae</name>
    <dbReference type="NCBI Taxonomy" id="693023"/>
    <lineage>
        <taxon>Bacteria</taxon>
        <taxon>Pseudomonadati</taxon>
        <taxon>Pseudomonadota</taxon>
        <taxon>Alphaproteobacteria</taxon>
        <taxon>Acetobacterales</taxon>
        <taxon>Roseomonadaceae</taxon>
        <taxon>Muricoccus</taxon>
    </lineage>
</organism>
<dbReference type="Pfam" id="PF09339">
    <property type="entry name" value="HTH_IclR"/>
    <property type="match status" value="1"/>
</dbReference>
<protein>
    <submittedName>
        <fullName evidence="6">DNA-binding IclR family transcriptional regulator</fullName>
    </submittedName>
</protein>
<evidence type="ECO:0000259" key="5">
    <source>
        <dbReference type="PROSITE" id="PS51078"/>
    </source>
</evidence>
<evidence type="ECO:0000259" key="4">
    <source>
        <dbReference type="PROSITE" id="PS51077"/>
    </source>
</evidence>
<dbReference type="Proteomes" id="UP000580654">
    <property type="component" value="Unassembled WGS sequence"/>
</dbReference>
<comment type="caution">
    <text evidence="6">The sequence shown here is derived from an EMBL/GenBank/DDBJ whole genome shotgun (WGS) entry which is preliminary data.</text>
</comment>
<keyword evidence="1" id="KW-0805">Transcription regulation</keyword>
<dbReference type="InterPro" id="IPR050707">
    <property type="entry name" value="HTH_MetabolicPath_Reg"/>
</dbReference>
<dbReference type="GO" id="GO:0003677">
    <property type="term" value="F:DNA binding"/>
    <property type="evidence" value="ECO:0007669"/>
    <property type="project" value="UniProtKB-KW"/>
</dbReference>
<dbReference type="InterPro" id="IPR029016">
    <property type="entry name" value="GAF-like_dom_sf"/>
</dbReference>
<keyword evidence="3" id="KW-0804">Transcription</keyword>
<dbReference type="InterPro" id="IPR005471">
    <property type="entry name" value="Tscrpt_reg_IclR_N"/>
</dbReference>
<feature type="domain" description="HTH iclR-type" evidence="4">
    <location>
        <begin position="2"/>
        <end position="63"/>
    </location>
</feature>
<dbReference type="InterPro" id="IPR036388">
    <property type="entry name" value="WH-like_DNA-bd_sf"/>
</dbReference>
<dbReference type="SMART" id="SM00346">
    <property type="entry name" value="HTH_ICLR"/>
    <property type="match status" value="1"/>
</dbReference>
<dbReference type="SUPFAM" id="SSF46785">
    <property type="entry name" value="Winged helix' DNA-binding domain"/>
    <property type="match status" value="1"/>
</dbReference>
<dbReference type="GO" id="GO:0045892">
    <property type="term" value="P:negative regulation of DNA-templated transcription"/>
    <property type="evidence" value="ECO:0007669"/>
    <property type="project" value="TreeGrafter"/>
</dbReference>
<dbReference type="PROSITE" id="PS51078">
    <property type="entry name" value="ICLR_ED"/>
    <property type="match status" value="1"/>
</dbReference>
<gene>
    <name evidence="6" type="ORF">FHS87_004381</name>
</gene>
<reference evidence="6 7" key="1">
    <citation type="submission" date="2020-08" db="EMBL/GenBank/DDBJ databases">
        <title>Genomic Encyclopedia of Type Strains, Phase IV (KMG-IV): sequencing the most valuable type-strain genomes for metagenomic binning, comparative biology and taxonomic classification.</title>
        <authorList>
            <person name="Goeker M."/>
        </authorList>
    </citation>
    <scope>NUCLEOTIDE SEQUENCE [LARGE SCALE GENOMIC DNA]</scope>
    <source>
        <strain evidence="6 7">DSM 25622</strain>
    </source>
</reference>
<dbReference type="Gene3D" id="1.10.10.10">
    <property type="entry name" value="Winged helix-like DNA-binding domain superfamily/Winged helix DNA-binding domain"/>
    <property type="match status" value="1"/>
</dbReference>
<evidence type="ECO:0000313" key="6">
    <source>
        <dbReference type="EMBL" id="MBB5696310.1"/>
    </source>
</evidence>
<dbReference type="Pfam" id="PF01614">
    <property type="entry name" value="IclR_C"/>
    <property type="match status" value="1"/>
</dbReference>
<dbReference type="AlphaFoldDB" id="A0A840Y8Q5"/>
<dbReference type="PROSITE" id="PS51077">
    <property type="entry name" value="HTH_ICLR"/>
    <property type="match status" value="1"/>
</dbReference>
<keyword evidence="7" id="KW-1185">Reference proteome</keyword>
<evidence type="ECO:0000256" key="3">
    <source>
        <dbReference type="ARBA" id="ARBA00023163"/>
    </source>
</evidence>
<dbReference type="SUPFAM" id="SSF55781">
    <property type="entry name" value="GAF domain-like"/>
    <property type="match status" value="1"/>
</dbReference>
<name>A0A840Y8Q5_9PROT</name>
<keyword evidence="2 6" id="KW-0238">DNA-binding</keyword>
<evidence type="ECO:0000256" key="2">
    <source>
        <dbReference type="ARBA" id="ARBA00023125"/>
    </source>
</evidence>
<dbReference type="InterPro" id="IPR036390">
    <property type="entry name" value="WH_DNA-bd_sf"/>
</dbReference>
<feature type="domain" description="IclR-ED" evidence="5">
    <location>
        <begin position="57"/>
        <end position="247"/>
    </location>
</feature>
<dbReference type="RefSeq" id="WP_184521506.1">
    <property type="nucleotide sequence ID" value="NZ_JACIJD010000037.1"/>
</dbReference>
<sequence length="254" mass="27778">MVKSADRVLDMLEALGCVTRPLALFEIAQELSIPKSSALALLRTLVARGYVLRDEHDRYALAQPFGREEGDWLGGMPRQVAAVARPVIDLLVERTRETVNLGAMVGGFMIRRLVQVPSPQEIRYEPAGEDCPAYYTAMGRVLLAHAAPETLDLCLALPRARLTPRTETDPQRIRALLARARAEGFAEIEGEFAEEGSGVAAAVFDRTERAVAALNLATLTARYERHRADFIAAVTEAADTITTRLGGKPGLRRS</sequence>
<dbReference type="PANTHER" id="PTHR30136:SF24">
    <property type="entry name" value="HTH-TYPE TRANSCRIPTIONAL REPRESSOR ALLR"/>
    <property type="match status" value="1"/>
</dbReference>
<proteinExistence type="predicted"/>
<dbReference type="Gene3D" id="3.30.450.40">
    <property type="match status" value="1"/>
</dbReference>
<dbReference type="EMBL" id="JACIJD010000037">
    <property type="protein sequence ID" value="MBB5696310.1"/>
    <property type="molecule type" value="Genomic_DNA"/>
</dbReference>
<dbReference type="InterPro" id="IPR014757">
    <property type="entry name" value="Tscrpt_reg_IclR_C"/>
</dbReference>
<accession>A0A840Y8Q5</accession>
<dbReference type="PANTHER" id="PTHR30136">
    <property type="entry name" value="HELIX-TURN-HELIX TRANSCRIPTIONAL REGULATOR, ICLR FAMILY"/>
    <property type="match status" value="1"/>
</dbReference>
<evidence type="ECO:0000256" key="1">
    <source>
        <dbReference type="ARBA" id="ARBA00023015"/>
    </source>
</evidence>